<dbReference type="Pfam" id="PF05199">
    <property type="entry name" value="GMC_oxred_C"/>
    <property type="match status" value="1"/>
</dbReference>
<comment type="caution">
    <text evidence="8">The sequence shown here is derived from an EMBL/GenBank/DDBJ whole genome shotgun (WGS) entry which is preliminary data.</text>
</comment>
<comment type="cofactor">
    <cofactor evidence="1">
        <name>FAD</name>
        <dbReference type="ChEBI" id="CHEBI:57692"/>
    </cofactor>
</comment>
<dbReference type="RefSeq" id="WP_136642083.1">
    <property type="nucleotide sequence ID" value="NZ_QYRT01000015.1"/>
</dbReference>
<dbReference type="Pfam" id="PF00732">
    <property type="entry name" value="GMC_oxred_N"/>
    <property type="match status" value="1"/>
</dbReference>
<dbReference type="SUPFAM" id="SSF51905">
    <property type="entry name" value="FAD/NAD(P)-binding domain"/>
    <property type="match status" value="1"/>
</dbReference>
<name>A0A4T2BXR1_9MICO</name>
<feature type="domain" description="Glucose-methanol-choline oxidoreductase C-terminal" evidence="7">
    <location>
        <begin position="389"/>
        <end position="508"/>
    </location>
</feature>
<dbReference type="Gene3D" id="3.50.50.60">
    <property type="entry name" value="FAD/NAD(P)-binding domain"/>
    <property type="match status" value="2"/>
</dbReference>
<keyword evidence="3" id="KW-0285">Flavoprotein</keyword>
<dbReference type="Proteomes" id="UP000306192">
    <property type="component" value="Unassembled WGS sequence"/>
</dbReference>
<evidence type="ECO:0000256" key="5">
    <source>
        <dbReference type="ARBA" id="ARBA00023002"/>
    </source>
</evidence>
<protein>
    <submittedName>
        <fullName evidence="8">Choline dehydrogenase</fullName>
    </submittedName>
</protein>
<dbReference type="PANTHER" id="PTHR42784:SF1">
    <property type="entry name" value="PYRANOSE 2-OXIDASE"/>
    <property type="match status" value="1"/>
</dbReference>
<dbReference type="InterPro" id="IPR051473">
    <property type="entry name" value="P2Ox-like"/>
</dbReference>
<dbReference type="PANTHER" id="PTHR42784">
    <property type="entry name" value="PYRANOSE 2-OXIDASE"/>
    <property type="match status" value="1"/>
</dbReference>
<dbReference type="AlphaFoldDB" id="A0A4T2BXR1"/>
<dbReference type="InterPro" id="IPR000172">
    <property type="entry name" value="GMC_OxRdtase_N"/>
</dbReference>
<feature type="domain" description="Glucose-methanol-choline oxidoreductase N-terminal" evidence="6">
    <location>
        <begin position="248"/>
        <end position="312"/>
    </location>
</feature>
<gene>
    <name evidence="8" type="ORF">D4765_09590</name>
</gene>
<proteinExistence type="inferred from homology"/>
<keyword evidence="9" id="KW-1185">Reference proteome</keyword>
<dbReference type="GO" id="GO:0050660">
    <property type="term" value="F:flavin adenine dinucleotide binding"/>
    <property type="evidence" value="ECO:0007669"/>
    <property type="project" value="InterPro"/>
</dbReference>
<dbReference type="GO" id="GO:0016614">
    <property type="term" value="F:oxidoreductase activity, acting on CH-OH group of donors"/>
    <property type="evidence" value="ECO:0007669"/>
    <property type="project" value="InterPro"/>
</dbReference>
<sequence length="521" mass="54497">MLGNSVDVLIVGGGIMAAGVARQLRDARPGARILMVDAGTVIGSVAGQHLHDSPDEAIWSRYNARVSTGVQSHYLGAETTADIGPTVVGAEPGIYNLSAFGADADAMPASAVAWNAGGMGVHWTAATPWPFAFEAFAAPGAPEGQWQADLASAQKLLHVDPHPYSSGAPGDTMIAALDEVFGPASAEGRHPQPMPMAVTPTTGTDASGTDMHAATASPSGEMLRTGPNRIFEPIATGGDPLFELRPGTLCTRLEYAGGHVSGATVRTIETGETYLIEATVVVVCADTIRTPQLLWASGIRPEALGQNLNEHAFLSGRVTADHERLGIDLSTLTLPREGEHFIGSYWLPTSGEGQPFHGQIMDSPITDEAGEIVGYAVGLSWYVPTETRAANRLEFSDTELDPAGMPRLSVHFSYSDADLALIERGRQSQALAGRALGDFDPDRDSALLAAGSSLHYTGTVRLGPVDDGTSVCDVDARVWGFDNLYLAGNGVVPTPLACNSTLTGMITAVRASRAAARHLPA</sequence>
<evidence type="ECO:0000256" key="3">
    <source>
        <dbReference type="ARBA" id="ARBA00022630"/>
    </source>
</evidence>
<keyword evidence="4" id="KW-0274">FAD</keyword>
<evidence type="ECO:0000256" key="4">
    <source>
        <dbReference type="ARBA" id="ARBA00022827"/>
    </source>
</evidence>
<evidence type="ECO:0000259" key="7">
    <source>
        <dbReference type="Pfam" id="PF05199"/>
    </source>
</evidence>
<evidence type="ECO:0000256" key="1">
    <source>
        <dbReference type="ARBA" id="ARBA00001974"/>
    </source>
</evidence>
<reference evidence="8 9" key="1">
    <citation type="journal article" date="2019" name="Microorganisms">
        <title>Systematic Affiliation and Genome Analysis of Subtercola vilae DB165(T) with Particular Emphasis on Cold Adaptation of an Isolate from a High-Altitude Cold Volcano Lake.</title>
        <authorList>
            <person name="Villalobos A.S."/>
            <person name="Wiese J."/>
            <person name="Imhoff J.F."/>
            <person name="Dorador C."/>
            <person name="Keller A."/>
            <person name="Hentschel U."/>
        </authorList>
    </citation>
    <scope>NUCLEOTIDE SEQUENCE [LARGE SCALE GENOMIC DNA]</scope>
    <source>
        <strain evidence="8 9">DB165</strain>
    </source>
</reference>
<evidence type="ECO:0000313" key="9">
    <source>
        <dbReference type="Proteomes" id="UP000306192"/>
    </source>
</evidence>
<organism evidence="8 9">
    <name type="scientific">Subtercola vilae</name>
    <dbReference type="NCBI Taxonomy" id="2056433"/>
    <lineage>
        <taxon>Bacteria</taxon>
        <taxon>Bacillati</taxon>
        <taxon>Actinomycetota</taxon>
        <taxon>Actinomycetes</taxon>
        <taxon>Micrococcales</taxon>
        <taxon>Microbacteriaceae</taxon>
        <taxon>Subtercola</taxon>
    </lineage>
</organism>
<dbReference type="OrthoDB" id="9798604at2"/>
<dbReference type="InterPro" id="IPR036188">
    <property type="entry name" value="FAD/NAD-bd_sf"/>
</dbReference>
<dbReference type="SUPFAM" id="SSF54373">
    <property type="entry name" value="FAD-linked reductases, C-terminal domain"/>
    <property type="match status" value="1"/>
</dbReference>
<keyword evidence="5" id="KW-0560">Oxidoreductase</keyword>
<accession>A0A4T2BXR1</accession>
<evidence type="ECO:0000313" key="8">
    <source>
        <dbReference type="EMBL" id="TIH36615.1"/>
    </source>
</evidence>
<dbReference type="InterPro" id="IPR007867">
    <property type="entry name" value="GMC_OxRtase_C"/>
</dbReference>
<evidence type="ECO:0000259" key="6">
    <source>
        <dbReference type="Pfam" id="PF00732"/>
    </source>
</evidence>
<comment type="similarity">
    <text evidence="2">Belongs to the GMC oxidoreductase family.</text>
</comment>
<dbReference type="EMBL" id="QYRT01000015">
    <property type="protein sequence ID" value="TIH36615.1"/>
    <property type="molecule type" value="Genomic_DNA"/>
</dbReference>
<evidence type="ECO:0000256" key="2">
    <source>
        <dbReference type="ARBA" id="ARBA00010790"/>
    </source>
</evidence>